<gene>
    <name evidence="7" type="ORF">SHI21_12070</name>
</gene>
<dbReference type="EMBL" id="JAYGJQ010000002">
    <property type="protein sequence ID" value="MEA9356951.1"/>
    <property type="molecule type" value="Genomic_DNA"/>
</dbReference>
<keyword evidence="4" id="KW-0819">tRNA processing</keyword>
<accession>A0ABU5VV66</accession>
<dbReference type="InterPro" id="IPR005636">
    <property type="entry name" value="DTW"/>
</dbReference>
<evidence type="ECO:0000313" key="8">
    <source>
        <dbReference type="Proteomes" id="UP001302274"/>
    </source>
</evidence>
<dbReference type="EC" id="2.5.1.25" evidence="1"/>
<evidence type="ECO:0000313" key="7">
    <source>
        <dbReference type="EMBL" id="MEA9356951.1"/>
    </source>
</evidence>
<name>A0ABU5VV66_9BACT</name>
<proteinExistence type="inferred from homology"/>
<comment type="caution">
    <text evidence="7">The sequence shown here is derived from an EMBL/GenBank/DDBJ whole genome shotgun (WGS) entry which is preliminary data.</text>
</comment>
<dbReference type="PANTHER" id="PTHR21392:SF0">
    <property type="entry name" value="TRNA-URIDINE AMINOCARBOXYPROPYLTRANSFERASE 2"/>
    <property type="match status" value="1"/>
</dbReference>
<dbReference type="GO" id="GO:0016432">
    <property type="term" value="F:tRNA-uridine aminocarboxypropyltransferase activity"/>
    <property type="evidence" value="ECO:0007669"/>
    <property type="project" value="UniProtKB-EC"/>
</dbReference>
<reference evidence="7 8" key="1">
    <citation type="submission" date="2023-11" db="EMBL/GenBank/DDBJ databases">
        <title>A Novel Polar Bacteriovorax (B. antarcticus) Isolated from the Biocrust in Antarctica.</title>
        <authorList>
            <person name="Mun W."/>
            <person name="Choi S.Y."/>
            <person name="Mitchell R.J."/>
        </authorList>
    </citation>
    <scope>NUCLEOTIDE SEQUENCE [LARGE SCALE GENOMIC DNA]</scope>
    <source>
        <strain evidence="7 8">PP10</strain>
    </source>
</reference>
<keyword evidence="8" id="KW-1185">Reference proteome</keyword>
<evidence type="ECO:0000256" key="5">
    <source>
        <dbReference type="ARBA" id="ARBA00034489"/>
    </source>
</evidence>
<evidence type="ECO:0000256" key="4">
    <source>
        <dbReference type="ARBA" id="ARBA00022694"/>
    </source>
</evidence>
<evidence type="ECO:0000256" key="2">
    <source>
        <dbReference type="ARBA" id="ARBA00022679"/>
    </source>
</evidence>
<dbReference type="RefSeq" id="WP_323576845.1">
    <property type="nucleotide sequence ID" value="NZ_JAYGJQ010000002.1"/>
</dbReference>
<keyword evidence="3" id="KW-0949">S-adenosyl-L-methionine</keyword>
<keyword evidence="2 7" id="KW-0808">Transferase</keyword>
<dbReference type="Pfam" id="PF03942">
    <property type="entry name" value="DTW"/>
    <property type="match status" value="1"/>
</dbReference>
<dbReference type="Proteomes" id="UP001302274">
    <property type="component" value="Unassembled WGS sequence"/>
</dbReference>
<organism evidence="7 8">
    <name type="scientific">Bacteriovorax antarcticus</name>
    <dbReference type="NCBI Taxonomy" id="3088717"/>
    <lineage>
        <taxon>Bacteria</taxon>
        <taxon>Pseudomonadati</taxon>
        <taxon>Bdellovibrionota</taxon>
        <taxon>Bacteriovoracia</taxon>
        <taxon>Bacteriovoracales</taxon>
        <taxon>Bacteriovoracaceae</taxon>
        <taxon>Bacteriovorax</taxon>
    </lineage>
</organism>
<comment type="similarity">
    <text evidence="5">Belongs to the TDD superfamily. DTWD2 family.</text>
</comment>
<sequence length="265" mass="30830">MDKATYLKMKEERAQAIEATKHARESFCYECHRLQKNCLCSFIKPFDTKFKFIILMHPMEAKKEKMGTGRISLAMLKNSGMIMGVDFTEDKEVNDLINDPNNYCMTMYPGEKSINVSEHDVTPIQNLFNDKKNVIVFLIDGTWPCAKKMMRLSKNIRALPRVSFTATHTSIFEIKEQPAEYCLSTLESIHFFIQECNRRGIEQTFKQEDQMIIVFQEMIKFQMECALNPSLSSYKRGSKLGYSKKEDRKKAKKWLNKTRSVILPG</sequence>
<evidence type="ECO:0000259" key="6">
    <source>
        <dbReference type="SMART" id="SM01144"/>
    </source>
</evidence>
<protein>
    <recommendedName>
        <fullName evidence="1">tRNA-uridine aminocarboxypropyltransferase</fullName>
        <ecNumber evidence="1">2.5.1.25</ecNumber>
    </recommendedName>
</protein>
<evidence type="ECO:0000256" key="3">
    <source>
        <dbReference type="ARBA" id="ARBA00022691"/>
    </source>
</evidence>
<dbReference type="PANTHER" id="PTHR21392">
    <property type="entry name" value="TRNA-URIDINE AMINOCARBOXYPROPYLTRANSFERASE 2"/>
    <property type="match status" value="1"/>
</dbReference>
<feature type="domain" description="DTW" evidence="6">
    <location>
        <begin position="24"/>
        <end position="227"/>
    </location>
</feature>
<dbReference type="InterPro" id="IPR039262">
    <property type="entry name" value="DTWD2/TAPT"/>
</dbReference>
<evidence type="ECO:0000256" key="1">
    <source>
        <dbReference type="ARBA" id="ARBA00012386"/>
    </source>
</evidence>
<dbReference type="SMART" id="SM01144">
    <property type="entry name" value="DTW"/>
    <property type="match status" value="1"/>
</dbReference>